<feature type="non-terminal residue" evidence="1">
    <location>
        <position position="74"/>
    </location>
</feature>
<evidence type="ECO:0000313" key="1">
    <source>
        <dbReference type="EMBL" id="CAH2211544.1"/>
    </source>
</evidence>
<dbReference type="AlphaFoldDB" id="A0A8S4QL50"/>
<accession>A0A8S4QL50</accession>
<gene>
    <name evidence="1" type="primary">jg24192</name>
    <name evidence="1" type="ORF">PAEG_LOCUS3358</name>
</gene>
<reference evidence="1" key="1">
    <citation type="submission" date="2022-03" db="EMBL/GenBank/DDBJ databases">
        <authorList>
            <person name="Lindestad O."/>
        </authorList>
    </citation>
    <scope>NUCLEOTIDE SEQUENCE</scope>
</reference>
<evidence type="ECO:0000313" key="2">
    <source>
        <dbReference type="Proteomes" id="UP000838756"/>
    </source>
</evidence>
<organism evidence="1 2">
    <name type="scientific">Pararge aegeria aegeria</name>
    <dbReference type="NCBI Taxonomy" id="348720"/>
    <lineage>
        <taxon>Eukaryota</taxon>
        <taxon>Metazoa</taxon>
        <taxon>Ecdysozoa</taxon>
        <taxon>Arthropoda</taxon>
        <taxon>Hexapoda</taxon>
        <taxon>Insecta</taxon>
        <taxon>Pterygota</taxon>
        <taxon>Neoptera</taxon>
        <taxon>Endopterygota</taxon>
        <taxon>Lepidoptera</taxon>
        <taxon>Glossata</taxon>
        <taxon>Ditrysia</taxon>
        <taxon>Papilionoidea</taxon>
        <taxon>Nymphalidae</taxon>
        <taxon>Satyrinae</taxon>
        <taxon>Satyrini</taxon>
        <taxon>Parargina</taxon>
        <taxon>Pararge</taxon>
    </lineage>
</organism>
<keyword evidence="2" id="KW-1185">Reference proteome</keyword>
<name>A0A8S4QL50_9NEOP</name>
<sequence>MMRMRAHLAANRIVAHQAARVAPRALVGRRVENESVNGDIVIRNQSVLDAQTIGLANCSRKWVNFVIYLLIVLI</sequence>
<protein>
    <submittedName>
        <fullName evidence="1">Jg24192 protein</fullName>
    </submittedName>
</protein>
<proteinExistence type="predicted"/>
<comment type="caution">
    <text evidence="1">The sequence shown here is derived from an EMBL/GenBank/DDBJ whole genome shotgun (WGS) entry which is preliminary data.</text>
</comment>
<dbReference type="Proteomes" id="UP000838756">
    <property type="component" value="Unassembled WGS sequence"/>
</dbReference>
<dbReference type="EMBL" id="CAKXAJ010010716">
    <property type="protein sequence ID" value="CAH2211544.1"/>
    <property type="molecule type" value="Genomic_DNA"/>
</dbReference>